<dbReference type="EMBL" id="KI631456">
    <property type="protein sequence ID" value="EYU27821.1"/>
    <property type="molecule type" value="Genomic_DNA"/>
</dbReference>
<evidence type="ECO:0008006" key="6">
    <source>
        <dbReference type="Google" id="ProtNLM"/>
    </source>
</evidence>
<dbReference type="AlphaFoldDB" id="A0A022QIM2"/>
<dbReference type="PROSITE" id="PS51375">
    <property type="entry name" value="PPR"/>
    <property type="match status" value="2"/>
</dbReference>
<dbReference type="PANTHER" id="PTHR47939">
    <property type="entry name" value="MEMBRANE-ASSOCIATED SALT-INDUCIBLE PROTEIN-LIKE"/>
    <property type="match status" value="1"/>
</dbReference>
<evidence type="ECO:0000313" key="5">
    <source>
        <dbReference type="Proteomes" id="UP000030748"/>
    </source>
</evidence>
<evidence type="ECO:0000313" key="4">
    <source>
        <dbReference type="EMBL" id="EYU27821.1"/>
    </source>
</evidence>
<dbReference type="Pfam" id="PF13041">
    <property type="entry name" value="PPR_2"/>
    <property type="match status" value="2"/>
</dbReference>
<dbReference type="NCBIfam" id="TIGR00756">
    <property type="entry name" value="PPR"/>
    <property type="match status" value="3"/>
</dbReference>
<dbReference type="InterPro" id="IPR050667">
    <property type="entry name" value="PPR-containing_protein"/>
</dbReference>
<sequence>MNSVVECYCSKQMYLQSLEVYHMAKDYRIGLSVDSCNILLNLLGDKNELKLAWCYYASIIRNGVSGNRFTWSSIARILHKDGKFERISKVFDVGIFTPEMFDLIIDGHSKRGDFEAAFDYLNRMCSKEIGPSFSTYSSILNGACKHQDGEIIENMLSLMVEKGHIAETPVCDYDSIVKELCDEGKTFAVDLFSERAYEAKIELQHGTYECMLMALLSEEARLEDAIKLYKIVREKNILLSESCYSEFVVILCKENPSREITNLLVDITKQGFFFQPKELSGYISKQCAEGRWREAEEIFNAVLNKGFLLDSTCCGSIVKRHCSSGQIGKAIVVHNKLEELKGSLDIAAYNKFIAALFRDNRAEETIKVFDYMKACKIFDGESFSHMICGLCRVKEFRKAMRFHDEMLELGLKPDRRTYKRLISGFG</sequence>
<dbReference type="PANTHER" id="PTHR47939:SF2">
    <property type="entry name" value="OS03G0782900 PROTEIN"/>
    <property type="match status" value="1"/>
</dbReference>
<dbReference type="InterPro" id="IPR002885">
    <property type="entry name" value="PPR_rpt"/>
</dbReference>
<dbReference type="Proteomes" id="UP000030748">
    <property type="component" value="Unassembled WGS sequence"/>
</dbReference>
<name>A0A022QIM2_ERYGU</name>
<gene>
    <name evidence="4" type="ORF">MIMGU_mgv1a006926mg</name>
</gene>
<keyword evidence="2" id="KW-0677">Repeat</keyword>
<comment type="similarity">
    <text evidence="1">Belongs to the PPR family. P subfamily.</text>
</comment>
<dbReference type="STRING" id="4155.A0A022QIM2"/>
<evidence type="ECO:0000256" key="1">
    <source>
        <dbReference type="ARBA" id="ARBA00007626"/>
    </source>
</evidence>
<accession>A0A022QIM2</accession>
<feature type="repeat" description="PPR" evidence="3">
    <location>
        <begin position="97"/>
        <end position="131"/>
    </location>
</feature>
<dbReference type="InterPro" id="IPR011990">
    <property type="entry name" value="TPR-like_helical_dom_sf"/>
</dbReference>
<dbReference type="Gene3D" id="1.25.40.10">
    <property type="entry name" value="Tetratricopeptide repeat domain"/>
    <property type="match status" value="4"/>
</dbReference>
<proteinExistence type="inferred from homology"/>
<dbReference type="Pfam" id="PF01535">
    <property type="entry name" value="PPR"/>
    <property type="match status" value="2"/>
</dbReference>
<dbReference type="eggNOG" id="KOG4197">
    <property type="taxonomic scope" value="Eukaryota"/>
</dbReference>
<evidence type="ECO:0000256" key="2">
    <source>
        <dbReference type="ARBA" id="ARBA00022737"/>
    </source>
</evidence>
<reference evidence="4 5" key="1">
    <citation type="journal article" date="2013" name="Proc. Natl. Acad. Sci. U.S.A.">
        <title>Fine-scale variation in meiotic recombination in Mimulus inferred from population shotgun sequencing.</title>
        <authorList>
            <person name="Hellsten U."/>
            <person name="Wright K.M."/>
            <person name="Jenkins J."/>
            <person name="Shu S."/>
            <person name="Yuan Y."/>
            <person name="Wessler S.R."/>
            <person name="Schmutz J."/>
            <person name="Willis J.H."/>
            <person name="Rokhsar D.S."/>
        </authorList>
    </citation>
    <scope>NUCLEOTIDE SEQUENCE [LARGE SCALE GENOMIC DNA]</scope>
    <source>
        <strain evidence="5">cv. DUN x IM62</strain>
    </source>
</reference>
<organism evidence="4 5">
    <name type="scientific">Erythranthe guttata</name>
    <name type="common">Yellow monkey flower</name>
    <name type="synonym">Mimulus guttatus</name>
    <dbReference type="NCBI Taxonomy" id="4155"/>
    <lineage>
        <taxon>Eukaryota</taxon>
        <taxon>Viridiplantae</taxon>
        <taxon>Streptophyta</taxon>
        <taxon>Embryophyta</taxon>
        <taxon>Tracheophyta</taxon>
        <taxon>Spermatophyta</taxon>
        <taxon>Magnoliopsida</taxon>
        <taxon>eudicotyledons</taxon>
        <taxon>Gunneridae</taxon>
        <taxon>Pentapetalae</taxon>
        <taxon>asterids</taxon>
        <taxon>lamiids</taxon>
        <taxon>Lamiales</taxon>
        <taxon>Phrymaceae</taxon>
        <taxon>Erythranthe</taxon>
    </lineage>
</organism>
<evidence type="ECO:0000256" key="3">
    <source>
        <dbReference type="PROSITE-ProRule" id="PRU00708"/>
    </source>
</evidence>
<feature type="repeat" description="PPR" evidence="3">
    <location>
        <begin position="379"/>
        <end position="413"/>
    </location>
</feature>
<keyword evidence="5" id="KW-1185">Reference proteome</keyword>
<protein>
    <recommendedName>
        <fullName evidence="6">Pentacotripeptide-repeat region of PRORP domain-containing protein</fullName>
    </recommendedName>
</protein>